<proteinExistence type="predicted"/>
<dbReference type="Gene3D" id="3.40.50.2000">
    <property type="entry name" value="Glycogen Phosphorylase B"/>
    <property type="match status" value="2"/>
</dbReference>
<keyword evidence="1" id="KW-0328">Glycosyltransferase</keyword>
<dbReference type="CDD" id="cd03814">
    <property type="entry name" value="GT4-like"/>
    <property type="match status" value="1"/>
</dbReference>
<accession>A0AAE0NYA7</accession>
<evidence type="ECO:0000313" key="6">
    <source>
        <dbReference type="Proteomes" id="UP001285441"/>
    </source>
</evidence>
<dbReference type="Proteomes" id="UP001285441">
    <property type="component" value="Unassembled WGS sequence"/>
</dbReference>
<dbReference type="InterPro" id="IPR001296">
    <property type="entry name" value="Glyco_trans_1"/>
</dbReference>
<name>A0AAE0NYA7_9PEZI</name>
<dbReference type="GO" id="GO:0016757">
    <property type="term" value="F:glycosyltransferase activity"/>
    <property type="evidence" value="ECO:0007669"/>
    <property type="project" value="UniProtKB-KW"/>
</dbReference>
<evidence type="ECO:0000313" key="5">
    <source>
        <dbReference type="EMBL" id="KAK3389942.1"/>
    </source>
</evidence>
<feature type="domain" description="Glycosyltransferase subfamily 4-like N-terminal" evidence="4">
    <location>
        <begin position="33"/>
        <end position="225"/>
    </location>
</feature>
<reference evidence="5" key="1">
    <citation type="journal article" date="2023" name="Mol. Phylogenet. Evol.">
        <title>Genome-scale phylogeny and comparative genomics of the fungal order Sordariales.</title>
        <authorList>
            <person name="Hensen N."/>
            <person name="Bonometti L."/>
            <person name="Westerberg I."/>
            <person name="Brannstrom I.O."/>
            <person name="Guillou S."/>
            <person name="Cros-Aarteil S."/>
            <person name="Calhoun S."/>
            <person name="Haridas S."/>
            <person name="Kuo A."/>
            <person name="Mondo S."/>
            <person name="Pangilinan J."/>
            <person name="Riley R."/>
            <person name="LaButti K."/>
            <person name="Andreopoulos B."/>
            <person name="Lipzen A."/>
            <person name="Chen C."/>
            <person name="Yan M."/>
            <person name="Daum C."/>
            <person name="Ng V."/>
            <person name="Clum A."/>
            <person name="Steindorff A."/>
            <person name="Ohm R.A."/>
            <person name="Martin F."/>
            <person name="Silar P."/>
            <person name="Natvig D.O."/>
            <person name="Lalanne C."/>
            <person name="Gautier V."/>
            <person name="Ament-Velasquez S.L."/>
            <person name="Kruys A."/>
            <person name="Hutchinson M.I."/>
            <person name="Powell A.J."/>
            <person name="Barry K."/>
            <person name="Miller A.N."/>
            <person name="Grigoriev I.V."/>
            <person name="Debuchy R."/>
            <person name="Gladieux P."/>
            <person name="Hiltunen Thoren M."/>
            <person name="Johannesson H."/>
        </authorList>
    </citation>
    <scope>NUCLEOTIDE SEQUENCE</scope>
    <source>
        <strain evidence="5">CBS 232.78</strain>
    </source>
</reference>
<comment type="caution">
    <text evidence="5">The sequence shown here is derived from an EMBL/GenBank/DDBJ whole genome shotgun (WGS) entry which is preliminary data.</text>
</comment>
<dbReference type="SUPFAM" id="SSF53756">
    <property type="entry name" value="UDP-Glycosyltransferase/glycogen phosphorylase"/>
    <property type="match status" value="1"/>
</dbReference>
<evidence type="ECO:0000256" key="2">
    <source>
        <dbReference type="SAM" id="Phobius"/>
    </source>
</evidence>
<organism evidence="5 6">
    <name type="scientific">Podospora didyma</name>
    <dbReference type="NCBI Taxonomy" id="330526"/>
    <lineage>
        <taxon>Eukaryota</taxon>
        <taxon>Fungi</taxon>
        <taxon>Dikarya</taxon>
        <taxon>Ascomycota</taxon>
        <taxon>Pezizomycotina</taxon>
        <taxon>Sordariomycetes</taxon>
        <taxon>Sordariomycetidae</taxon>
        <taxon>Sordariales</taxon>
        <taxon>Podosporaceae</taxon>
        <taxon>Podospora</taxon>
    </lineage>
</organism>
<evidence type="ECO:0000256" key="1">
    <source>
        <dbReference type="ARBA" id="ARBA00022676"/>
    </source>
</evidence>
<evidence type="ECO:0000259" key="3">
    <source>
        <dbReference type="Pfam" id="PF00534"/>
    </source>
</evidence>
<keyword evidence="2" id="KW-1133">Transmembrane helix</keyword>
<gene>
    <name evidence="5" type="ORF">B0H63DRAFT_389958</name>
</gene>
<reference evidence="5" key="2">
    <citation type="submission" date="2023-06" db="EMBL/GenBank/DDBJ databases">
        <authorList>
            <consortium name="Lawrence Berkeley National Laboratory"/>
            <person name="Haridas S."/>
            <person name="Hensen N."/>
            <person name="Bonometti L."/>
            <person name="Westerberg I."/>
            <person name="Brannstrom I.O."/>
            <person name="Guillou S."/>
            <person name="Cros-Aarteil S."/>
            <person name="Calhoun S."/>
            <person name="Kuo A."/>
            <person name="Mondo S."/>
            <person name="Pangilinan J."/>
            <person name="Riley R."/>
            <person name="LaButti K."/>
            <person name="Andreopoulos B."/>
            <person name="Lipzen A."/>
            <person name="Chen C."/>
            <person name="Yanf M."/>
            <person name="Daum C."/>
            <person name="Ng V."/>
            <person name="Clum A."/>
            <person name="Steindorff A."/>
            <person name="Ohm R."/>
            <person name="Martin F."/>
            <person name="Silar P."/>
            <person name="Natvig D."/>
            <person name="Lalanne C."/>
            <person name="Gautier V."/>
            <person name="Ament-velasquez S.L."/>
            <person name="Kruys A."/>
            <person name="Hutchinson M.I."/>
            <person name="Powell A.J."/>
            <person name="Barry K."/>
            <person name="Miller A.N."/>
            <person name="Grigoriev I.V."/>
            <person name="Debuchy R."/>
            <person name="Gladieux P."/>
            <person name="Thoren M.H."/>
            <person name="Johannesson H."/>
        </authorList>
    </citation>
    <scope>NUCLEOTIDE SEQUENCE</scope>
    <source>
        <strain evidence="5">CBS 232.78</strain>
    </source>
</reference>
<dbReference type="InterPro" id="IPR028098">
    <property type="entry name" value="Glyco_trans_4-like_N"/>
</dbReference>
<protein>
    <submittedName>
        <fullName evidence="5">Family 4 glycosyltransferase</fullName>
    </submittedName>
</protein>
<dbReference type="AlphaFoldDB" id="A0AAE0NYA7"/>
<dbReference type="Pfam" id="PF00534">
    <property type="entry name" value="Glycos_transf_1"/>
    <property type="match status" value="1"/>
</dbReference>
<dbReference type="Pfam" id="PF13439">
    <property type="entry name" value="Glyco_transf_4"/>
    <property type="match status" value="1"/>
</dbReference>
<keyword evidence="1" id="KW-0808">Transferase</keyword>
<feature type="domain" description="Glycosyl transferase family 1" evidence="3">
    <location>
        <begin position="237"/>
        <end position="402"/>
    </location>
</feature>
<keyword evidence="6" id="KW-1185">Reference proteome</keyword>
<keyword evidence="2" id="KW-0472">Membrane</keyword>
<evidence type="ECO:0000259" key="4">
    <source>
        <dbReference type="Pfam" id="PF13439"/>
    </source>
</evidence>
<keyword evidence="2" id="KW-0812">Transmembrane</keyword>
<dbReference type="InterPro" id="IPR050194">
    <property type="entry name" value="Glycosyltransferase_grp1"/>
</dbReference>
<dbReference type="EMBL" id="JAULSW010000002">
    <property type="protein sequence ID" value="KAK3389942.1"/>
    <property type="molecule type" value="Genomic_DNA"/>
</dbReference>
<feature type="transmembrane region" description="Helical" evidence="2">
    <location>
        <begin position="475"/>
        <end position="495"/>
    </location>
</feature>
<sequence>MVSYFEFQQPPAQFPDSLQDKRILLCTESYGPVNGVSRTTRMLVKHLRAHGAVVAVVAPRLGHQPAASKAVPTCTPSKIGRQYFTDLRIAGWRLPFSPDLSVVYPVLLSTLYAETFGGPPDLIYLASPASLGFQVLLQLRQQPAEKQIPVICNFQTDLAGYCAVLFPPPFNRLATATFNSVQSFLFNHHSVKTVFYPSRFSQKYLEKIGVDDRKLDLLQRGVDTELFNPAHRSDSLREKIAPNGEIILICVARLAGEKGFDFLAKVASSLDEYGLDFKLYIVGNNRNETVEAEIKHLFSDQVEKGNVIFTGLLTGDALATAYASADIFLHCSVSETFGLVVLESMASGMPVIARDEGGPSDIIQEGKTGYLLPPSDVEQFVVKVVRLSRDASLRAQLGKDARLQAEQATWARISNTVAVRMAEVIEDRQAELGSKHPRLPTFGQFLEALISSTWPTLGWLLFNEWNRAFIATARIAWGLIVIHAVWFVVGLYLIFAKVAMWQKTPVRG</sequence>
<dbReference type="PANTHER" id="PTHR45947:SF3">
    <property type="entry name" value="SULFOQUINOVOSYL TRANSFERASE SQD2"/>
    <property type="match status" value="1"/>
</dbReference>
<dbReference type="PANTHER" id="PTHR45947">
    <property type="entry name" value="SULFOQUINOVOSYL TRANSFERASE SQD2"/>
    <property type="match status" value="1"/>
</dbReference>